<evidence type="ECO:0000256" key="1">
    <source>
        <dbReference type="SAM" id="MobiDB-lite"/>
    </source>
</evidence>
<protein>
    <submittedName>
        <fullName evidence="3">Uncharacterized protein</fullName>
    </submittedName>
</protein>
<dbReference type="AlphaFoldDB" id="A0A1L3ZVF2"/>
<keyword evidence="4" id="KW-1185">Reference proteome</keyword>
<dbReference type="EMBL" id="CP018221">
    <property type="protein sequence ID" value="API59611.1"/>
    <property type="molecule type" value="Genomic_DNA"/>
</dbReference>
<dbReference type="Proteomes" id="UP000182063">
    <property type="component" value="Chromosome"/>
</dbReference>
<evidence type="ECO:0000313" key="4">
    <source>
        <dbReference type="Proteomes" id="UP000182063"/>
    </source>
</evidence>
<dbReference type="KEGG" id="sphj:BSL82_10030"/>
<proteinExistence type="predicted"/>
<evidence type="ECO:0000313" key="3">
    <source>
        <dbReference type="EMBL" id="API59611.1"/>
    </source>
</evidence>
<gene>
    <name evidence="3" type="ORF">BSL82_10030</name>
</gene>
<feature type="region of interest" description="Disordered" evidence="1">
    <location>
        <begin position="84"/>
        <end position="104"/>
    </location>
</feature>
<sequence length="104" mass="11804">MYLPAYLMAVYGVAYAGLFGAFIWRHQTAKRHVADLEKLNGTLDAVARCWRAQARKLSTQRDSALDAVEELKHLNSRQRVELDSLRTSAHRRDPKTGRILPRGA</sequence>
<evidence type="ECO:0000256" key="2">
    <source>
        <dbReference type="SAM" id="Phobius"/>
    </source>
</evidence>
<feature type="transmembrane region" description="Helical" evidence="2">
    <location>
        <begin position="6"/>
        <end position="24"/>
    </location>
</feature>
<organism evidence="3 4">
    <name type="scientific">Tardibacter chloracetimidivorans</name>
    <dbReference type="NCBI Taxonomy" id="1921510"/>
    <lineage>
        <taxon>Bacteria</taxon>
        <taxon>Pseudomonadati</taxon>
        <taxon>Pseudomonadota</taxon>
        <taxon>Alphaproteobacteria</taxon>
        <taxon>Sphingomonadales</taxon>
        <taxon>Sphingomonadaceae</taxon>
        <taxon>Tardibacter</taxon>
    </lineage>
</organism>
<name>A0A1L3ZVF2_9SPHN</name>
<dbReference type="RefSeq" id="WP_072597281.1">
    <property type="nucleotide sequence ID" value="NZ_CP018221.1"/>
</dbReference>
<feature type="compositionally biased region" description="Basic and acidic residues" evidence="1">
    <location>
        <begin position="84"/>
        <end position="96"/>
    </location>
</feature>
<dbReference type="STRING" id="1921510.BSL82_10030"/>
<keyword evidence="2" id="KW-0812">Transmembrane</keyword>
<keyword evidence="2" id="KW-1133">Transmembrane helix</keyword>
<reference evidence="4" key="1">
    <citation type="submission" date="2016-11" db="EMBL/GenBank/DDBJ databases">
        <title>Complete Genome Sequence of alachlor-degrading Sphingomonas sp. strain JJ-A5.</title>
        <authorList>
            <person name="Lee H."/>
            <person name="Ka J.-O."/>
        </authorList>
    </citation>
    <scope>NUCLEOTIDE SEQUENCE [LARGE SCALE GENOMIC DNA]</scope>
    <source>
        <strain evidence="4">JJ-A5</strain>
    </source>
</reference>
<accession>A0A1L3ZVF2</accession>
<keyword evidence="2" id="KW-0472">Membrane</keyword>